<dbReference type="Proteomes" id="UP000220158">
    <property type="component" value="Unassembled WGS sequence"/>
</dbReference>
<dbReference type="AlphaFoldDB" id="A0A1J1GKJ5"/>
<reference evidence="2 3" key="1">
    <citation type="submission" date="2015-04" db="EMBL/GenBank/DDBJ databases">
        <authorList>
            <consortium name="Pathogen Informatics"/>
        </authorList>
    </citation>
    <scope>NUCLEOTIDE SEQUENCE [LARGE SCALE GENOMIC DNA]</scope>
    <source>
        <strain evidence="2 3">SGS1</strain>
    </source>
</reference>
<dbReference type="GeneID" id="39733935"/>
<evidence type="ECO:0000256" key="1">
    <source>
        <dbReference type="SAM" id="Phobius"/>
    </source>
</evidence>
<sequence length="252" mass="29596">MNISVYNIFNLLIAFNLLSNIFSNVLPLYNNGFMLKNGRNLAESDPLPGISEETHIAASPVYDDYHRYMYSFTYWEKTLSLDMLSKFSRWDRVSVLESMSGIKEFIYRRYRFEGMKLSFEELEKLCSRIVDRSIGILDNPNNMNKMRDTINIEREVCEEIVNDSSAGGNLEEIINKKDEILNKVTSKLWSRRIFLSDKEIEEMTHRISESFKGAISTYNEQDSIEENITEKLELHNVPLGKDEYRKMESRIY</sequence>
<keyword evidence="3" id="KW-1185">Reference proteome</keyword>
<dbReference type="KEGG" id="prel:PRELSG_0002900"/>
<feature type="transmembrane region" description="Helical" evidence="1">
    <location>
        <begin position="6"/>
        <end position="29"/>
    </location>
</feature>
<protein>
    <recommendedName>
        <fullName evidence="4">Gamete antigen 27/25</fullName>
    </recommendedName>
</protein>
<keyword evidence="1" id="KW-0472">Membrane</keyword>
<name>A0A1J1GKJ5_PLARL</name>
<evidence type="ECO:0000313" key="2">
    <source>
        <dbReference type="EMBL" id="CRG84699.1"/>
    </source>
</evidence>
<keyword evidence="1" id="KW-0812">Transmembrane</keyword>
<proteinExistence type="predicted"/>
<keyword evidence="1" id="KW-1133">Transmembrane helix</keyword>
<evidence type="ECO:0008006" key="4">
    <source>
        <dbReference type="Google" id="ProtNLM"/>
    </source>
</evidence>
<dbReference type="RefSeq" id="XP_028531137.1">
    <property type="nucleotide sequence ID" value="XM_028675390.1"/>
</dbReference>
<accession>A0A1J1GKJ5</accession>
<dbReference type="VEuPathDB" id="PlasmoDB:PRELSG_0002900"/>
<dbReference type="EMBL" id="CVMU01000200">
    <property type="protein sequence ID" value="CRG84699.1"/>
    <property type="molecule type" value="Genomic_DNA"/>
</dbReference>
<gene>
    <name evidence="2" type="ORF">PRELSG_0002900</name>
</gene>
<organism evidence="2 3">
    <name type="scientific">Plasmodium relictum</name>
    <dbReference type="NCBI Taxonomy" id="85471"/>
    <lineage>
        <taxon>Eukaryota</taxon>
        <taxon>Sar</taxon>
        <taxon>Alveolata</taxon>
        <taxon>Apicomplexa</taxon>
        <taxon>Aconoidasida</taxon>
        <taxon>Haemosporida</taxon>
        <taxon>Plasmodiidae</taxon>
        <taxon>Plasmodium</taxon>
        <taxon>Plasmodium (Haemamoeba)</taxon>
    </lineage>
</organism>
<evidence type="ECO:0000313" key="3">
    <source>
        <dbReference type="Proteomes" id="UP000220158"/>
    </source>
</evidence>